<dbReference type="Gene3D" id="3.40.630.30">
    <property type="match status" value="1"/>
</dbReference>
<dbReference type="Proteomes" id="UP000199331">
    <property type="component" value="Unassembled WGS sequence"/>
</dbReference>
<dbReference type="Pfam" id="PF00583">
    <property type="entry name" value="Acetyltransf_1"/>
    <property type="match status" value="1"/>
</dbReference>
<keyword evidence="2" id="KW-0808">Transferase</keyword>
<dbReference type="CDD" id="cd04301">
    <property type="entry name" value="NAT_SF"/>
    <property type="match status" value="1"/>
</dbReference>
<dbReference type="STRING" id="604088.SAMN04488060_1246"/>
<name>A0A1I5MB90_9SPHN</name>
<dbReference type="InterPro" id="IPR016181">
    <property type="entry name" value="Acyl_CoA_acyltransferase"/>
</dbReference>
<dbReference type="RefSeq" id="WP_090478843.1">
    <property type="nucleotide sequence ID" value="NZ_FOWZ01000002.1"/>
</dbReference>
<keyword evidence="3" id="KW-1185">Reference proteome</keyword>
<gene>
    <name evidence="2" type="ORF">SAMN04488060_1246</name>
</gene>
<feature type="domain" description="N-acetyltransferase" evidence="1">
    <location>
        <begin position="22"/>
        <end position="187"/>
    </location>
</feature>
<organism evidence="2 3">
    <name type="scientific">Qipengyuania nanhaisediminis</name>
    <dbReference type="NCBI Taxonomy" id="604088"/>
    <lineage>
        <taxon>Bacteria</taxon>
        <taxon>Pseudomonadati</taxon>
        <taxon>Pseudomonadota</taxon>
        <taxon>Alphaproteobacteria</taxon>
        <taxon>Sphingomonadales</taxon>
        <taxon>Erythrobacteraceae</taxon>
        <taxon>Qipengyuania</taxon>
    </lineage>
</organism>
<protein>
    <submittedName>
        <fullName evidence="2">Acetyltransferase (GNAT) family protein</fullName>
    </submittedName>
</protein>
<evidence type="ECO:0000313" key="3">
    <source>
        <dbReference type="Proteomes" id="UP000199331"/>
    </source>
</evidence>
<dbReference type="AlphaFoldDB" id="A0A1I5MB90"/>
<dbReference type="GO" id="GO:0016747">
    <property type="term" value="F:acyltransferase activity, transferring groups other than amino-acyl groups"/>
    <property type="evidence" value="ECO:0007669"/>
    <property type="project" value="InterPro"/>
</dbReference>
<dbReference type="EMBL" id="FOWZ01000002">
    <property type="protein sequence ID" value="SFP06842.1"/>
    <property type="molecule type" value="Genomic_DNA"/>
</dbReference>
<evidence type="ECO:0000259" key="1">
    <source>
        <dbReference type="PROSITE" id="PS51186"/>
    </source>
</evidence>
<dbReference type="SUPFAM" id="SSF55729">
    <property type="entry name" value="Acyl-CoA N-acyltransferases (Nat)"/>
    <property type="match status" value="1"/>
</dbReference>
<dbReference type="PROSITE" id="PS51186">
    <property type="entry name" value="GNAT"/>
    <property type="match status" value="1"/>
</dbReference>
<sequence>MPWRGGCGPGSITTAIEDGRRVCIRRVDRADEALMRAGIERMSPHSRYLRFFSGMRTPPDWVIERLLDADGVMHLAWGALDLSEDPPRSAIGAVHAFRDEEDPECAEFSVAIIDDFHGLGLGKLLTATILLDAREEGITRFHVETLSENRSATQFTRMLGGVGSGTVDASRGWVLDIDEALERLRHQADPPGIAHVFSAFES</sequence>
<accession>A0A1I5MB90</accession>
<evidence type="ECO:0000313" key="2">
    <source>
        <dbReference type="EMBL" id="SFP06842.1"/>
    </source>
</evidence>
<reference evidence="3" key="1">
    <citation type="submission" date="2016-10" db="EMBL/GenBank/DDBJ databases">
        <authorList>
            <person name="Varghese N."/>
            <person name="Submissions S."/>
        </authorList>
    </citation>
    <scope>NUCLEOTIDE SEQUENCE [LARGE SCALE GENOMIC DNA]</scope>
    <source>
        <strain evidence="3">CGMCC 1.7715</strain>
    </source>
</reference>
<proteinExistence type="predicted"/>
<dbReference type="InterPro" id="IPR000182">
    <property type="entry name" value="GNAT_dom"/>
</dbReference>